<reference evidence="2" key="2">
    <citation type="submission" date="2017-06" db="EMBL/GenBank/DDBJ databases">
        <title>The pomegranate genome and the genomics of punicalagin biosynthesis.</title>
        <authorList>
            <person name="Xu C."/>
        </authorList>
    </citation>
    <scope>NUCLEOTIDE SEQUENCE [LARGE SCALE GENOMIC DNA]</scope>
    <source>
        <tissue evidence="2">Fresh leaf</tissue>
    </source>
</reference>
<dbReference type="Proteomes" id="UP000233551">
    <property type="component" value="Unassembled WGS sequence"/>
</dbReference>
<evidence type="ECO:0000256" key="1">
    <source>
        <dbReference type="SAM" id="MobiDB-lite"/>
    </source>
</evidence>
<dbReference type="Proteomes" id="UP000197138">
    <property type="component" value="Unassembled WGS sequence"/>
</dbReference>
<dbReference type="AlphaFoldDB" id="A0A218WBH2"/>
<feature type="region of interest" description="Disordered" evidence="1">
    <location>
        <begin position="23"/>
        <end position="65"/>
    </location>
</feature>
<comment type="caution">
    <text evidence="2">The sequence shown here is derived from an EMBL/GenBank/DDBJ whole genome shotgun (WGS) entry which is preliminary data.</text>
</comment>
<organism evidence="2 4">
    <name type="scientific">Punica granatum</name>
    <name type="common">Pomegranate</name>
    <dbReference type="NCBI Taxonomy" id="22663"/>
    <lineage>
        <taxon>Eukaryota</taxon>
        <taxon>Viridiplantae</taxon>
        <taxon>Streptophyta</taxon>
        <taxon>Embryophyta</taxon>
        <taxon>Tracheophyta</taxon>
        <taxon>Spermatophyta</taxon>
        <taxon>Magnoliopsida</taxon>
        <taxon>eudicotyledons</taxon>
        <taxon>Gunneridae</taxon>
        <taxon>Pentapetalae</taxon>
        <taxon>rosids</taxon>
        <taxon>malvids</taxon>
        <taxon>Myrtales</taxon>
        <taxon>Lythraceae</taxon>
        <taxon>Punica</taxon>
    </lineage>
</organism>
<sequence>MQREIVSGKSGMRNAVNRFLERFPLDGIPERKSKRKEGSRLPIGDPDSSTEVAGTHRGLREPQWRGRGRQLEALILDQPRIPNRRSLVDSGSRPPSRWYPPWVPATSTDGSGSPIGCPDPSFPFDFLSGLK</sequence>
<evidence type="ECO:0000313" key="2">
    <source>
        <dbReference type="EMBL" id="OWM69986.1"/>
    </source>
</evidence>
<evidence type="ECO:0000313" key="3">
    <source>
        <dbReference type="EMBL" id="PKI39601.1"/>
    </source>
</evidence>
<gene>
    <name evidence="2" type="ORF">CDL15_Pgr025835</name>
    <name evidence="3" type="ORF">CRG98_040071</name>
</gene>
<dbReference type="EMBL" id="MTKT01004810">
    <property type="protein sequence ID" value="OWM69986.1"/>
    <property type="molecule type" value="Genomic_DNA"/>
</dbReference>
<evidence type="ECO:0000313" key="5">
    <source>
        <dbReference type="Proteomes" id="UP000233551"/>
    </source>
</evidence>
<proteinExistence type="predicted"/>
<feature type="region of interest" description="Disordered" evidence="1">
    <location>
        <begin position="84"/>
        <end position="117"/>
    </location>
</feature>
<reference evidence="3 5" key="3">
    <citation type="submission" date="2017-11" db="EMBL/GenBank/DDBJ databases">
        <title>De-novo sequencing of pomegranate (Punica granatum L.) genome.</title>
        <authorList>
            <person name="Akparov Z."/>
            <person name="Amiraslanov A."/>
            <person name="Hajiyeva S."/>
            <person name="Abbasov M."/>
            <person name="Kaur K."/>
            <person name="Hamwieh A."/>
            <person name="Solovyev V."/>
            <person name="Salamov A."/>
            <person name="Braich B."/>
            <person name="Kosarev P."/>
            <person name="Mahmoud A."/>
            <person name="Hajiyev E."/>
            <person name="Babayeva S."/>
            <person name="Izzatullayeva V."/>
            <person name="Mammadov A."/>
            <person name="Mammadov A."/>
            <person name="Sharifova S."/>
            <person name="Ojaghi J."/>
            <person name="Eynullazada K."/>
            <person name="Bayramov B."/>
            <person name="Abdulazimova A."/>
            <person name="Shahmuradov I."/>
        </authorList>
    </citation>
    <scope>NUCLEOTIDE SEQUENCE [LARGE SCALE GENOMIC DNA]</scope>
    <source>
        <strain evidence="3">AG2017</strain>
        <strain evidence="5">cv. AG2017</strain>
        <tissue evidence="3">Leaf</tissue>
    </source>
</reference>
<feature type="compositionally biased region" description="Basic and acidic residues" evidence="1">
    <location>
        <begin position="23"/>
        <end position="39"/>
    </location>
</feature>
<name>A0A218WBH2_PUNGR</name>
<keyword evidence="5" id="KW-1185">Reference proteome</keyword>
<evidence type="ECO:0000313" key="4">
    <source>
        <dbReference type="Proteomes" id="UP000197138"/>
    </source>
</evidence>
<reference evidence="4" key="1">
    <citation type="journal article" date="2017" name="Plant J.">
        <title>The pomegranate (Punica granatum L.) genome and the genomics of punicalagin biosynthesis.</title>
        <authorList>
            <person name="Qin G."/>
            <person name="Xu C."/>
            <person name="Ming R."/>
            <person name="Tang H."/>
            <person name="Guyot R."/>
            <person name="Kramer E.M."/>
            <person name="Hu Y."/>
            <person name="Yi X."/>
            <person name="Qi Y."/>
            <person name="Xu X."/>
            <person name="Gao Z."/>
            <person name="Pan H."/>
            <person name="Jian J."/>
            <person name="Tian Y."/>
            <person name="Yue Z."/>
            <person name="Xu Y."/>
        </authorList>
    </citation>
    <scope>NUCLEOTIDE SEQUENCE [LARGE SCALE GENOMIC DNA]</scope>
    <source>
        <strain evidence="4">cv. Dabenzi</strain>
    </source>
</reference>
<protein>
    <submittedName>
        <fullName evidence="2">Uncharacterized protein</fullName>
    </submittedName>
</protein>
<accession>A0A218WBH2</accession>
<dbReference type="EMBL" id="PGOL01003807">
    <property type="protein sequence ID" value="PKI39601.1"/>
    <property type="molecule type" value="Genomic_DNA"/>
</dbReference>